<reference evidence="2 3" key="1">
    <citation type="journal article" date="2016" name="Int. J. Syst. Evol. Microbiol.">
        <title>Ensifer glycinis sp. nov., an novel rhizobial species associated with Glycine spp.</title>
        <authorList>
            <person name="Yan H."/>
            <person name="Yan J."/>
            <person name="Sui X.H."/>
            <person name="Wang E.T."/>
            <person name="Chen W.X."/>
            <person name="Zhang X.X."/>
            <person name="Chen W.F."/>
        </authorList>
    </citation>
    <scope>NUCLEOTIDE SEQUENCE [LARGE SCALE GENOMIC DNA]</scope>
    <source>
        <strain evidence="2 3">CCBAU 23380</strain>
    </source>
</reference>
<sequence>MGFPGLVAWRGAGAARFATVLSLATLLAGCGTRQAVNDTFSLASVPVVERPAATNRQILVPEPTTLKTLGSDQIVVRLSKSELQFLARAQWGDSLPRLVQDRLVQTFDNTGKVRGVGKPGQGLAIDYQLITELRAFEISTNGPDTAVVEIFAKILDDRNGTVRRQQAFRAVAPVRGAGNPAFVAALDAAFAQVAADIVGWTLKSI</sequence>
<proteinExistence type="predicted"/>
<name>A0A178Y4Z6_9HYPH</name>
<organism evidence="2 3">
    <name type="scientific">Sinorhizobium glycinis</name>
    <dbReference type="NCBI Taxonomy" id="1472378"/>
    <lineage>
        <taxon>Bacteria</taxon>
        <taxon>Pseudomonadati</taxon>
        <taxon>Pseudomonadota</taxon>
        <taxon>Alphaproteobacteria</taxon>
        <taxon>Hyphomicrobiales</taxon>
        <taxon>Rhizobiaceae</taxon>
        <taxon>Sinorhizobium/Ensifer group</taxon>
        <taxon>Sinorhizobium</taxon>
    </lineage>
</organism>
<dbReference type="STRING" id="1472378.AU381_15740"/>
<gene>
    <name evidence="2" type="ORF">AU381_15740</name>
</gene>
<dbReference type="EMBL" id="LPUX01000050">
    <property type="protein sequence ID" value="OAP42628.1"/>
    <property type="molecule type" value="Genomic_DNA"/>
</dbReference>
<feature type="domain" description="ABC-type transport auxiliary lipoprotein component" evidence="1">
    <location>
        <begin position="41"/>
        <end position="198"/>
    </location>
</feature>
<evidence type="ECO:0000259" key="1">
    <source>
        <dbReference type="Pfam" id="PF03886"/>
    </source>
</evidence>
<dbReference type="OrthoDB" id="9808689at2"/>
<evidence type="ECO:0000313" key="3">
    <source>
        <dbReference type="Proteomes" id="UP000094025"/>
    </source>
</evidence>
<dbReference type="InterPro" id="IPR005586">
    <property type="entry name" value="ABC_trans_aux"/>
</dbReference>
<accession>A0A178Y4Z6</accession>
<comment type="caution">
    <text evidence="2">The sequence shown here is derived from an EMBL/GenBank/DDBJ whole genome shotgun (WGS) entry which is preliminary data.</text>
</comment>
<dbReference type="SUPFAM" id="SSF159594">
    <property type="entry name" value="XCC0632-like"/>
    <property type="match status" value="1"/>
</dbReference>
<evidence type="ECO:0000313" key="2">
    <source>
        <dbReference type="EMBL" id="OAP42628.1"/>
    </source>
</evidence>
<dbReference type="Gene3D" id="3.40.50.10610">
    <property type="entry name" value="ABC-type transport auxiliary lipoprotein component"/>
    <property type="match status" value="1"/>
</dbReference>
<dbReference type="AlphaFoldDB" id="A0A178Y4Z6"/>
<dbReference type="Proteomes" id="UP000094025">
    <property type="component" value="Unassembled WGS sequence"/>
</dbReference>
<keyword evidence="3" id="KW-1185">Reference proteome</keyword>
<dbReference type="Pfam" id="PF03886">
    <property type="entry name" value="ABC_trans_aux"/>
    <property type="match status" value="1"/>
</dbReference>
<protein>
    <submittedName>
        <fullName evidence="2">ABC transporter</fullName>
    </submittedName>
</protein>
<dbReference type="RefSeq" id="WP_064240465.1">
    <property type="nucleotide sequence ID" value="NZ_LPUX01000050.1"/>
</dbReference>